<accession>A0A6A6NAE8</accession>
<evidence type="ECO:0000313" key="1">
    <source>
        <dbReference type="EMBL" id="KAF2321199.1"/>
    </source>
</evidence>
<dbReference type="EMBL" id="JAAGAX010000003">
    <property type="protein sequence ID" value="KAF2321199.1"/>
    <property type="molecule type" value="Genomic_DNA"/>
</dbReference>
<organism evidence="1 2">
    <name type="scientific">Hevea brasiliensis</name>
    <name type="common">Para rubber tree</name>
    <name type="synonym">Siphonia brasiliensis</name>
    <dbReference type="NCBI Taxonomy" id="3981"/>
    <lineage>
        <taxon>Eukaryota</taxon>
        <taxon>Viridiplantae</taxon>
        <taxon>Streptophyta</taxon>
        <taxon>Embryophyta</taxon>
        <taxon>Tracheophyta</taxon>
        <taxon>Spermatophyta</taxon>
        <taxon>Magnoliopsida</taxon>
        <taxon>eudicotyledons</taxon>
        <taxon>Gunneridae</taxon>
        <taxon>Pentapetalae</taxon>
        <taxon>rosids</taxon>
        <taxon>fabids</taxon>
        <taxon>Malpighiales</taxon>
        <taxon>Euphorbiaceae</taxon>
        <taxon>Crotonoideae</taxon>
        <taxon>Micrandreae</taxon>
        <taxon>Hevea</taxon>
    </lineage>
</organism>
<evidence type="ECO:0000313" key="2">
    <source>
        <dbReference type="Proteomes" id="UP000467840"/>
    </source>
</evidence>
<dbReference type="Proteomes" id="UP000467840">
    <property type="component" value="Chromosome 10"/>
</dbReference>
<dbReference type="AlphaFoldDB" id="A0A6A6NAE8"/>
<comment type="caution">
    <text evidence="1">The sequence shown here is derived from an EMBL/GenBank/DDBJ whole genome shotgun (WGS) entry which is preliminary data.</text>
</comment>
<reference evidence="1 2" key="1">
    <citation type="journal article" date="2020" name="Mol. Plant">
        <title>The Chromosome-Based Rubber Tree Genome Provides New Insights into Spurge Genome Evolution and Rubber Biosynthesis.</title>
        <authorList>
            <person name="Liu J."/>
            <person name="Shi C."/>
            <person name="Shi C.C."/>
            <person name="Li W."/>
            <person name="Zhang Q.J."/>
            <person name="Zhang Y."/>
            <person name="Li K."/>
            <person name="Lu H.F."/>
            <person name="Shi C."/>
            <person name="Zhu S.T."/>
            <person name="Xiao Z.Y."/>
            <person name="Nan H."/>
            <person name="Yue Y."/>
            <person name="Zhu X.G."/>
            <person name="Wu Y."/>
            <person name="Hong X.N."/>
            <person name="Fan G.Y."/>
            <person name="Tong Y."/>
            <person name="Zhang D."/>
            <person name="Mao C.L."/>
            <person name="Liu Y.L."/>
            <person name="Hao S.J."/>
            <person name="Liu W.Q."/>
            <person name="Lv M.Q."/>
            <person name="Zhang H.B."/>
            <person name="Liu Y."/>
            <person name="Hu-Tang G.R."/>
            <person name="Wang J.P."/>
            <person name="Wang J.H."/>
            <person name="Sun Y.H."/>
            <person name="Ni S.B."/>
            <person name="Chen W.B."/>
            <person name="Zhang X.C."/>
            <person name="Jiao Y.N."/>
            <person name="Eichler E.E."/>
            <person name="Li G.H."/>
            <person name="Liu X."/>
            <person name="Gao L.Z."/>
        </authorList>
    </citation>
    <scope>NUCLEOTIDE SEQUENCE [LARGE SCALE GENOMIC DNA]</scope>
    <source>
        <strain evidence="2">cv. GT1</strain>
        <tissue evidence="1">Leaf</tissue>
    </source>
</reference>
<keyword evidence="2" id="KW-1185">Reference proteome</keyword>
<gene>
    <name evidence="1" type="ORF">GH714_035348</name>
</gene>
<protein>
    <submittedName>
        <fullName evidence="1">Uncharacterized protein</fullName>
    </submittedName>
</protein>
<sequence>MFWLGKDEVKGTPMRKNAFFYTNGQLMICDTRYATTSPARQETVRRPIRCPNTCSDGYCVNDGTFTMGTAWAQYYGYSVL</sequence>
<proteinExistence type="predicted"/>
<name>A0A6A6NAE8_HEVBR</name>